<organism evidence="4 5">
    <name type="scientific">Thermaerobacter composti</name>
    <dbReference type="NCBI Taxonomy" id="554949"/>
    <lineage>
        <taxon>Bacteria</taxon>
        <taxon>Bacillati</taxon>
        <taxon>Bacillota</taxon>
        <taxon>Clostridia</taxon>
        <taxon>Eubacteriales</taxon>
        <taxon>Clostridiales Family XVII. Incertae Sedis</taxon>
        <taxon>Thermaerobacter</taxon>
    </lineage>
</organism>
<evidence type="ECO:0000259" key="3">
    <source>
        <dbReference type="Pfam" id="PF01425"/>
    </source>
</evidence>
<dbReference type="EMBL" id="CP132508">
    <property type="protein sequence ID" value="WPD18581.1"/>
    <property type="molecule type" value="Genomic_DNA"/>
</dbReference>
<dbReference type="Gene3D" id="3.90.1300.10">
    <property type="entry name" value="Amidase signature (AS) domain"/>
    <property type="match status" value="1"/>
</dbReference>
<reference evidence="4 5" key="1">
    <citation type="submission" date="2023-08" db="EMBL/GenBank/DDBJ databases">
        <title>Genome sequence of Thermaerobacter compostii strain Ins1, a spore-forming filamentous bacterium isolated from a deep geothermal reservoir.</title>
        <authorList>
            <person name="Bregnard D."/>
            <person name="Gonzalez D."/>
            <person name="Junier P."/>
        </authorList>
    </citation>
    <scope>NUCLEOTIDE SEQUENCE [LARGE SCALE GENOMIC DNA]</scope>
    <source>
        <strain evidence="4 5">Ins1</strain>
    </source>
</reference>
<dbReference type="InterPro" id="IPR000120">
    <property type="entry name" value="Amidase"/>
</dbReference>
<proteinExistence type="inferred from homology"/>
<keyword evidence="5" id="KW-1185">Reference proteome</keyword>
<sequence length="534" mass="56494">MDFKEYDRYDGLGLAELIRSRQVKAVEVVEAAIRRIEAVNPRLNAVVVPLFEQALERARAIDGQLDAARSGTVRASGSAPGDATGGSPATTGHATGYSAGGPFAGVPFLVKDLGEALAGVPLTNGSRAYAGFVPDHDAETVRRYKAAGLVILGKTNTPELGLVAFTEPELFGPCRNPWDLSRTPGGSSGGSAAAVAAGMVPLASGGDGGGSLRIPASHCGLFGLKASRGRTPTGPDFGQLWHGAAVYGVVTRSVRDSAAILDLLAAPEPGAPYVIAPPRRPYLDELGQDPEPLRIAMDTRSPVGRPVDPECVEAVRRAARLLEELGHHVEEARPEIDGLALARSYLTMYCGVVAAEVRRVRELRGPEAVQQLEPATRMLGLLGETVSAGEFSRALDQWDQAARALGRFFQDWDLYMTPTVARPPVAIGELKLSPAQERLMKVLNGLGALGSGRIYRAAGILETVALENLAATPFTQLANLAGVPAMSVPLHWTPEGLPIGVQFVAPFGGEDVLFRLAGQLERAAPWFERRPPLP</sequence>
<gene>
    <name evidence="4" type="ORF">Q5761_09465</name>
</gene>
<dbReference type="RefSeq" id="WP_318750403.1">
    <property type="nucleotide sequence ID" value="NZ_CP132508.1"/>
</dbReference>
<evidence type="ECO:0000256" key="2">
    <source>
        <dbReference type="SAM" id="MobiDB-lite"/>
    </source>
</evidence>
<dbReference type="InterPro" id="IPR020556">
    <property type="entry name" value="Amidase_CS"/>
</dbReference>
<dbReference type="InterPro" id="IPR036928">
    <property type="entry name" value="AS_sf"/>
</dbReference>
<evidence type="ECO:0000313" key="4">
    <source>
        <dbReference type="EMBL" id="WPD18581.1"/>
    </source>
</evidence>
<name>A0ABZ0QM80_9FIRM</name>
<feature type="domain" description="Amidase" evidence="3">
    <location>
        <begin position="95"/>
        <end position="432"/>
    </location>
</feature>
<dbReference type="PROSITE" id="PS00571">
    <property type="entry name" value="AMIDASES"/>
    <property type="match status" value="1"/>
</dbReference>
<protein>
    <submittedName>
        <fullName evidence="4">Amidase</fullName>
    </submittedName>
</protein>
<evidence type="ECO:0000313" key="5">
    <source>
        <dbReference type="Proteomes" id="UP001304683"/>
    </source>
</evidence>
<feature type="domain" description="Amidase" evidence="3">
    <location>
        <begin position="468"/>
        <end position="512"/>
    </location>
</feature>
<dbReference type="PANTHER" id="PTHR11895:SF7">
    <property type="entry name" value="GLUTAMYL-TRNA(GLN) AMIDOTRANSFERASE SUBUNIT A, MITOCHONDRIAL"/>
    <property type="match status" value="1"/>
</dbReference>
<feature type="region of interest" description="Disordered" evidence="2">
    <location>
        <begin position="71"/>
        <end position="93"/>
    </location>
</feature>
<accession>A0ABZ0QM80</accession>
<evidence type="ECO:0000256" key="1">
    <source>
        <dbReference type="ARBA" id="ARBA00009199"/>
    </source>
</evidence>
<dbReference type="Pfam" id="PF01425">
    <property type="entry name" value="Amidase"/>
    <property type="match status" value="2"/>
</dbReference>
<dbReference type="SUPFAM" id="SSF75304">
    <property type="entry name" value="Amidase signature (AS) enzymes"/>
    <property type="match status" value="1"/>
</dbReference>
<dbReference type="InterPro" id="IPR023631">
    <property type="entry name" value="Amidase_dom"/>
</dbReference>
<dbReference type="Proteomes" id="UP001304683">
    <property type="component" value="Chromosome"/>
</dbReference>
<dbReference type="PANTHER" id="PTHR11895">
    <property type="entry name" value="TRANSAMIDASE"/>
    <property type="match status" value="1"/>
</dbReference>
<comment type="similarity">
    <text evidence="1">Belongs to the amidase family.</text>
</comment>